<reference evidence="1 2" key="1">
    <citation type="submission" date="2015-06" db="EMBL/GenBank/DDBJ databases">
        <title>Draft genome sequence of the purine-degrading Clostridium cylindrosporum HC-1 (DSM 605).</title>
        <authorList>
            <person name="Poehlein A."/>
            <person name="Schiel-Bengelsdorf B."/>
            <person name="Bengelsdorf F."/>
            <person name="Daniel R."/>
            <person name="Duerre P."/>
        </authorList>
    </citation>
    <scope>NUCLEOTIDE SEQUENCE [LARGE SCALE GENOMIC DNA]</scope>
    <source>
        <strain evidence="1 2">DSM 605</strain>
    </source>
</reference>
<accession>A0A0J8DGA4</accession>
<dbReference type="OrthoDB" id="1949729at2"/>
<evidence type="ECO:0000313" key="2">
    <source>
        <dbReference type="Proteomes" id="UP000036756"/>
    </source>
</evidence>
<dbReference type="InterPro" id="IPR008928">
    <property type="entry name" value="6-hairpin_glycosidase_sf"/>
</dbReference>
<name>A0A0J8DGA4_CLOCY</name>
<proteinExistence type="predicted"/>
<dbReference type="STRING" id="1121307.CLCY_8c00050"/>
<protein>
    <submittedName>
        <fullName evidence="1">Uncharacterized protein</fullName>
    </submittedName>
</protein>
<keyword evidence="2" id="KW-1185">Reference proteome</keyword>
<evidence type="ECO:0000313" key="1">
    <source>
        <dbReference type="EMBL" id="KMT23269.1"/>
    </source>
</evidence>
<comment type="caution">
    <text evidence="1">The sequence shown here is derived from an EMBL/GenBank/DDBJ whole genome shotgun (WGS) entry which is preliminary data.</text>
</comment>
<gene>
    <name evidence="1" type="ORF">CLCY_8c00050</name>
</gene>
<dbReference type="Proteomes" id="UP000036756">
    <property type="component" value="Unassembled WGS sequence"/>
</dbReference>
<dbReference type="EMBL" id="LFVU01000001">
    <property type="protein sequence ID" value="KMT23269.1"/>
    <property type="molecule type" value="Genomic_DNA"/>
</dbReference>
<dbReference type="PATRIC" id="fig|1121307.3.peg.2457"/>
<dbReference type="SUPFAM" id="SSF48208">
    <property type="entry name" value="Six-hairpin glycosidases"/>
    <property type="match status" value="1"/>
</dbReference>
<sequence length="514" mass="60084">MYYPLNENISSKLEDMALNLCYSSTRCTEWALLYSGIGIYNHVSSKEMKRMFSHFKVKSDDKFLDLLHFIKCIYKKGRPDFLKPLKSSKRDRKYIWKSDSFNKEIPVLSQSFGILSLCTCSRLIKHHEKRLSLSMLKAADLLFDFTVKNMKSGEGHFVSFENKANSAKENMLLKRCEKHPNTVSQVFLHEAFLTLYFETYNAKYKNYFRENSQYLDEAKKIFKYLFDNHLNLITLNSRDLSNVISSLYRCCALDKDDSIDSYRHLIAILAAELDSRVRKSGEVERNENNDDISSTITHFRSLGALIESNIETGIDKFKDSAEKIFSHINELYDIMSGMFISKDEYKINYTLRDISDIIRSLFIYYTSTEDDRALEMLKGFYKTAIEESSIIASTPERKPEFLSHELKIPDCIPLYEQNKKAPVFLKGFKINTKKSPYPITSKSFNSYYGLYSSYIFSFYFTPIIEHKKRLRGEVSSRDTDFLEDIFYNVVNQNKYPSEIKDEEINENIGLNILD</sequence>
<dbReference type="GO" id="GO:0005975">
    <property type="term" value="P:carbohydrate metabolic process"/>
    <property type="evidence" value="ECO:0007669"/>
    <property type="project" value="InterPro"/>
</dbReference>
<organism evidence="1 2">
    <name type="scientific">Clostridium cylindrosporum DSM 605</name>
    <dbReference type="NCBI Taxonomy" id="1121307"/>
    <lineage>
        <taxon>Bacteria</taxon>
        <taxon>Bacillati</taxon>
        <taxon>Bacillota</taxon>
        <taxon>Clostridia</taxon>
        <taxon>Eubacteriales</taxon>
        <taxon>Clostridiaceae</taxon>
        <taxon>Clostridium</taxon>
    </lineage>
</organism>
<dbReference type="AlphaFoldDB" id="A0A0J8DGA4"/>
<dbReference type="RefSeq" id="WP_048569090.1">
    <property type="nucleotide sequence ID" value="NZ_LFVU01000001.1"/>
</dbReference>